<dbReference type="AlphaFoldDB" id="A0A0M3JI00"/>
<sequence>LGLRREPGESRGQILADQNGILKNEITFHAATKDNRFNHIPKKRHELQTTAKEKHWESARPIKEKTLEEIVPKRRGVLKNSRIKNHGNSYDENKVKRYVMQRPVAPTVTIEDNQIVLKV</sequence>
<name>A0A0M3JI00_ANISI</name>
<reference evidence="1" key="1">
    <citation type="submission" date="2017-02" db="UniProtKB">
        <authorList>
            <consortium name="WormBaseParasite"/>
        </authorList>
    </citation>
    <scope>IDENTIFICATION</scope>
</reference>
<protein>
    <submittedName>
        <fullName evidence="1">Disks large-associated protein 5</fullName>
    </submittedName>
</protein>
<accession>A0A0M3JI00</accession>
<dbReference type="WBParaSite" id="ASIM_0000726501-mRNA-1">
    <property type="protein sequence ID" value="ASIM_0000726501-mRNA-1"/>
    <property type="gene ID" value="ASIM_0000726501"/>
</dbReference>
<organism evidence="1">
    <name type="scientific">Anisakis simplex</name>
    <name type="common">Herring worm</name>
    <dbReference type="NCBI Taxonomy" id="6269"/>
    <lineage>
        <taxon>Eukaryota</taxon>
        <taxon>Metazoa</taxon>
        <taxon>Ecdysozoa</taxon>
        <taxon>Nematoda</taxon>
        <taxon>Chromadorea</taxon>
        <taxon>Rhabditida</taxon>
        <taxon>Spirurina</taxon>
        <taxon>Ascaridomorpha</taxon>
        <taxon>Ascaridoidea</taxon>
        <taxon>Anisakidae</taxon>
        <taxon>Anisakis</taxon>
        <taxon>Anisakis simplex complex</taxon>
    </lineage>
</organism>
<proteinExistence type="predicted"/>
<evidence type="ECO:0000313" key="1">
    <source>
        <dbReference type="WBParaSite" id="ASIM_0000726501-mRNA-1"/>
    </source>
</evidence>